<sequence length="635" mass="73889">MATEGLEKEVVEIFKLIEDNRNFLLSGGAGSGKTFSLVSVINEIYYRNPVAKIACITYTNAAVHEIENRVLNKKIKISTIHDFLWNSISSFQNELKATLIDGINDSEVKYKNITVDIPYVNDFENGIKYTEYLRLSDGCISHDEIITLANQMFKKYPKLCDILNSKYDYILVDEYQDTFPEVIEILLECLRGAGKRSIIGFFGDSMQSIYDDGIGDLDAYIQKGVVTEVQKKQNRRNPQTVMTLSNKLRIDKLEQVPSEDQNAPNMKAGKVIEGAIKFIYGSALSMKELKEKEYFNGWDFDNPKKTKELRLTHNLIAGEAGFPKLMEIYDKDPFLTFKKEFIKYIKLNEISVDETKEFDEVVNSVEWKFSNRVRDINKKGRKQIEVFLEDAENARWYKLVKEKPFSVVKRMNWDKDDLISDKKEIDEERTTPSKRDKLMRHLFKIHKIIELYEAKDYNEFIRKTSFKIRSISDKTIIKQKIDTIVDMKTSTIAEVISYAHESGLCLKDDNIEDFIKENEYLYARVSEVEYEEFINLYTYLEGYSPFSTQHKIKGEEFENVLVILDNGKWNSYNFEYLLDPLNSNCNPSVLTRTQKLFYVCCTRAMKNLVVYCGNPTLAMIRTAEEWFGKANCQRI</sequence>
<dbReference type="GO" id="GO:0005524">
    <property type="term" value="F:ATP binding"/>
    <property type="evidence" value="ECO:0007669"/>
    <property type="project" value="InterPro"/>
</dbReference>
<proteinExistence type="predicted"/>
<protein>
    <submittedName>
        <fullName evidence="1">DNA/RNA helicase, superfamily I</fullName>
        <ecNumber evidence="1">3.6.4.12</ecNumber>
    </submittedName>
</protein>
<dbReference type="GO" id="GO:0043138">
    <property type="term" value="F:3'-5' DNA helicase activity"/>
    <property type="evidence" value="ECO:0007669"/>
    <property type="project" value="TreeGrafter"/>
</dbReference>
<dbReference type="SUPFAM" id="SSF52540">
    <property type="entry name" value="P-loop containing nucleoside triphosphate hydrolases"/>
    <property type="match status" value="1"/>
</dbReference>
<evidence type="ECO:0000313" key="1">
    <source>
        <dbReference type="EMBL" id="CUP50405.1"/>
    </source>
</evidence>
<reference evidence="1 2" key="1">
    <citation type="submission" date="2015-09" db="EMBL/GenBank/DDBJ databases">
        <authorList>
            <consortium name="Pathogen Informatics"/>
        </authorList>
    </citation>
    <scope>NUCLEOTIDE SEQUENCE [LARGE SCALE GENOMIC DNA]</scope>
    <source>
        <strain evidence="1 2">2789STDY5608850</strain>
    </source>
</reference>
<gene>
    <name evidence="1" type="primary">pcrA_3</name>
    <name evidence="1" type="ORF">ERS852407_06119</name>
</gene>
<dbReference type="GO" id="GO:0003677">
    <property type="term" value="F:DNA binding"/>
    <property type="evidence" value="ECO:0007669"/>
    <property type="project" value="InterPro"/>
</dbReference>
<dbReference type="Pfam" id="PF13245">
    <property type="entry name" value="AAA_19"/>
    <property type="match status" value="1"/>
</dbReference>
<dbReference type="EMBL" id="CYZE01000042">
    <property type="protein sequence ID" value="CUP50405.1"/>
    <property type="molecule type" value="Genomic_DNA"/>
</dbReference>
<dbReference type="PANTHER" id="PTHR11070">
    <property type="entry name" value="UVRD / RECB / PCRA DNA HELICASE FAMILY MEMBER"/>
    <property type="match status" value="1"/>
</dbReference>
<name>A0A174NWN3_9FIRM</name>
<keyword evidence="1" id="KW-0547">Nucleotide-binding</keyword>
<dbReference type="Gene3D" id="3.40.50.300">
    <property type="entry name" value="P-loop containing nucleotide triphosphate hydrolases"/>
    <property type="match status" value="2"/>
</dbReference>
<dbReference type="Proteomes" id="UP000095651">
    <property type="component" value="Unassembled WGS sequence"/>
</dbReference>
<dbReference type="AlphaFoldDB" id="A0A174NWN3"/>
<dbReference type="GO" id="GO:0000725">
    <property type="term" value="P:recombinational repair"/>
    <property type="evidence" value="ECO:0007669"/>
    <property type="project" value="TreeGrafter"/>
</dbReference>
<keyword evidence="1" id="KW-0378">Hydrolase</keyword>
<dbReference type="PANTHER" id="PTHR11070:SF3">
    <property type="entry name" value="DNA 3'-5' HELICASE"/>
    <property type="match status" value="1"/>
</dbReference>
<dbReference type="InterPro" id="IPR000212">
    <property type="entry name" value="DNA_helicase_UvrD/REP"/>
</dbReference>
<keyword evidence="1" id="KW-0067">ATP-binding</keyword>
<dbReference type="RefSeq" id="WP_081034411.1">
    <property type="nucleotide sequence ID" value="NZ_CABIXC010000042.1"/>
</dbReference>
<dbReference type="GO" id="GO:0005829">
    <property type="term" value="C:cytosol"/>
    <property type="evidence" value="ECO:0007669"/>
    <property type="project" value="TreeGrafter"/>
</dbReference>
<organism evidence="1 2">
    <name type="scientific">Hungatella hathewayi</name>
    <dbReference type="NCBI Taxonomy" id="154046"/>
    <lineage>
        <taxon>Bacteria</taxon>
        <taxon>Bacillati</taxon>
        <taxon>Bacillota</taxon>
        <taxon>Clostridia</taxon>
        <taxon>Lachnospirales</taxon>
        <taxon>Lachnospiraceae</taxon>
        <taxon>Hungatella</taxon>
    </lineage>
</organism>
<accession>A0A174NWN3</accession>
<keyword evidence="1" id="KW-0347">Helicase</keyword>
<evidence type="ECO:0000313" key="2">
    <source>
        <dbReference type="Proteomes" id="UP000095651"/>
    </source>
</evidence>
<dbReference type="EC" id="3.6.4.12" evidence="1"/>
<dbReference type="GO" id="GO:0016787">
    <property type="term" value="F:hydrolase activity"/>
    <property type="evidence" value="ECO:0007669"/>
    <property type="project" value="UniProtKB-KW"/>
</dbReference>
<dbReference type="InterPro" id="IPR027417">
    <property type="entry name" value="P-loop_NTPase"/>
</dbReference>